<dbReference type="HOGENOM" id="CLU_005122_1_3_11"/>
<feature type="compositionally biased region" description="Polar residues" evidence="10">
    <location>
        <begin position="1"/>
        <end position="17"/>
    </location>
</feature>
<dbReference type="GO" id="GO:0006355">
    <property type="term" value="P:regulation of DNA-templated transcription"/>
    <property type="evidence" value="ECO:0007669"/>
    <property type="project" value="UniProtKB-UniRule"/>
</dbReference>
<dbReference type="Gene3D" id="3.40.50.300">
    <property type="entry name" value="P-loop containing nucleotide triphosphate hydrolases"/>
    <property type="match status" value="2"/>
</dbReference>
<dbReference type="Pfam" id="PF00270">
    <property type="entry name" value="DEAD"/>
    <property type="match status" value="1"/>
</dbReference>
<dbReference type="GO" id="GO:0016787">
    <property type="term" value="F:hydrolase activity"/>
    <property type="evidence" value="ECO:0007669"/>
    <property type="project" value="UniProtKB-KW"/>
</dbReference>
<dbReference type="PANTHER" id="PTHR47964">
    <property type="entry name" value="ATP-DEPENDENT DNA HELICASE HOMOLOG RECG, CHLOROPLASTIC"/>
    <property type="match status" value="1"/>
</dbReference>
<keyword evidence="5" id="KW-0347">Helicase</keyword>
<comment type="similarity">
    <text evidence="9">In the C-terminal section; belongs to the helicase family. RecG subfamily.</text>
</comment>
<dbReference type="SUPFAM" id="SSF52540">
    <property type="entry name" value="P-loop containing nucleoside triphosphate hydrolases"/>
    <property type="match status" value="4"/>
</dbReference>
<evidence type="ECO:0000313" key="14">
    <source>
        <dbReference type="EMBL" id="MDX5893490.1"/>
    </source>
</evidence>
<dbReference type="SMART" id="SM00487">
    <property type="entry name" value="DEXDc"/>
    <property type="match status" value="1"/>
</dbReference>
<dbReference type="NCBIfam" id="TIGR00580">
    <property type="entry name" value="mfd"/>
    <property type="match status" value="1"/>
</dbReference>
<dbReference type="GO" id="GO:0000716">
    <property type="term" value="P:transcription-coupled nucleotide-excision repair, DNA damage recognition"/>
    <property type="evidence" value="ECO:0007669"/>
    <property type="project" value="UniProtKB-UniRule"/>
</dbReference>
<keyword evidence="7 9" id="KW-0238">DNA-binding</keyword>
<dbReference type="InterPro" id="IPR014001">
    <property type="entry name" value="Helicase_ATP-bd"/>
</dbReference>
<feature type="domain" description="Helicase ATP-binding" evidence="11">
    <location>
        <begin position="553"/>
        <end position="714"/>
    </location>
</feature>
<evidence type="ECO:0000256" key="4">
    <source>
        <dbReference type="ARBA" id="ARBA00022801"/>
    </source>
</evidence>
<dbReference type="Proteomes" id="UP001281130">
    <property type="component" value="Unassembled WGS sequence"/>
</dbReference>
<evidence type="ECO:0000256" key="8">
    <source>
        <dbReference type="ARBA" id="ARBA00023204"/>
    </source>
</evidence>
<evidence type="ECO:0000313" key="13">
    <source>
        <dbReference type="EMBL" id="AHY46080.1"/>
    </source>
</evidence>
<evidence type="ECO:0000256" key="7">
    <source>
        <dbReference type="ARBA" id="ARBA00023125"/>
    </source>
</evidence>
<keyword evidence="8 9" id="KW-0234">DNA repair</keyword>
<comment type="subcellular location">
    <subcellularLocation>
        <location evidence="9">Cytoplasm</location>
    </subcellularLocation>
</comment>
<dbReference type="GO" id="GO:0005737">
    <property type="term" value="C:cytoplasm"/>
    <property type="evidence" value="ECO:0007669"/>
    <property type="project" value="UniProtKB-SubCell"/>
</dbReference>
<dbReference type="PROSITE" id="PS51194">
    <property type="entry name" value="HELICASE_CTER"/>
    <property type="match status" value="1"/>
</dbReference>
<evidence type="ECO:0000259" key="11">
    <source>
        <dbReference type="PROSITE" id="PS51192"/>
    </source>
</evidence>
<dbReference type="InterPro" id="IPR011545">
    <property type="entry name" value="DEAD/DEAH_box_helicase_dom"/>
</dbReference>
<dbReference type="Proteomes" id="UP000025229">
    <property type="component" value="Chromosome"/>
</dbReference>
<name>A0A023X274_RUBRA</name>
<dbReference type="RefSeq" id="WP_051589341.1">
    <property type="nucleotide sequence ID" value="NZ_CP007514.1"/>
</dbReference>
<evidence type="ECO:0000256" key="6">
    <source>
        <dbReference type="ARBA" id="ARBA00022840"/>
    </source>
</evidence>
<keyword evidence="15" id="KW-1185">Reference proteome</keyword>
<dbReference type="SMART" id="SM00490">
    <property type="entry name" value="HELICc"/>
    <property type="match status" value="1"/>
</dbReference>
<reference evidence="14" key="2">
    <citation type="submission" date="2023-11" db="EMBL/GenBank/DDBJ databases">
        <title>MicrobeMod: A computational toolkit for identifying prokaryotic methylation and restriction-modification with nanopore sequencing.</title>
        <authorList>
            <person name="Crits-Christoph A."/>
            <person name="Kang S.C."/>
            <person name="Lee H."/>
            <person name="Ostrov N."/>
        </authorList>
    </citation>
    <scope>NUCLEOTIDE SEQUENCE</scope>
    <source>
        <strain evidence="14">ATCC 51242</strain>
    </source>
</reference>
<feature type="region of interest" description="Disordered" evidence="10">
    <location>
        <begin position="1"/>
        <end position="22"/>
    </location>
</feature>
<dbReference type="InterPro" id="IPR003711">
    <property type="entry name" value="CarD-like/TRCF_RID"/>
</dbReference>
<dbReference type="InterPro" id="IPR041471">
    <property type="entry name" value="UvrB_inter"/>
</dbReference>
<dbReference type="SMART" id="SM01058">
    <property type="entry name" value="CarD_TRCF"/>
    <property type="match status" value="1"/>
</dbReference>
<keyword evidence="2 9" id="KW-0547">Nucleotide-binding</keyword>
<dbReference type="HAMAP" id="MF_00969">
    <property type="entry name" value="TRCF"/>
    <property type="match status" value="1"/>
</dbReference>
<proteinExistence type="inferred from homology"/>
<dbReference type="AlphaFoldDB" id="A0A023X274"/>
<evidence type="ECO:0000256" key="3">
    <source>
        <dbReference type="ARBA" id="ARBA00022763"/>
    </source>
</evidence>
<keyword evidence="6 9" id="KW-0067">ATP-binding</keyword>
<dbReference type="PANTHER" id="PTHR47964:SF1">
    <property type="entry name" value="ATP-DEPENDENT DNA HELICASE HOMOLOG RECG, CHLOROPLASTIC"/>
    <property type="match status" value="1"/>
</dbReference>
<dbReference type="EMBL" id="JAWXXX010000001">
    <property type="protein sequence ID" value="MDX5893490.1"/>
    <property type="molecule type" value="Genomic_DNA"/>
</dbReference>
<dbReference type="InterPro" id="IPR037235">
    <property type="entry name" value="TRCF-like_C_D7"/>
</dbReference>
<dbReference type="InterPro" id="IPR004576">
    <property type="entry name" value="Mfd"/>
</dbReference>
<dbReference type="PATRIC" id="fig|42256.3.peg.808"/>
<dbReference type="CDD" id="cd17991">
    <property type="entry name" value="DEXHc_TRCF"/>
    <property type="match status" value="1"/>
</dbReference>
<keyword evidence="1 9" id="KW-0963">Cytoplasm</keyword>
<evidence type="ECO:0000256" key="2">
    <source>
        <dbReference type="ARBA" id="ARBA00022741"/>
    </source>
</evidence>
<dbReference type="Pfam" id="PF00271">
    <property type="entry name" value="Helicase_C"/>
    <property type="match status" value="1"/>
</dbReference>
<dbReference type="InterPro" id="IPR001650">
    <property type="entry name" value="Helicase_C-like"/>
</dbReference>
<dbReference type="Gene3D" id="2.40.10.170">
    <property type="match status" value="1"/>
</dbReference>
<dbReference type="OrthoDB" id="9804325at2"/>
<dbReference type="InterPro" id="IPR005118">
    <property type="entry name" value="TRCF_C"/>
</dbReference>
<evidence type="ECO:0000256" key="1">
    <source>
        <dbReference type="ARBA" id="ARBA00022490"/>
    </source>
</evidence>
<dbReference type="GO" id="GO:0003678">
    <property type="term" value="F:DNA helicase activity"/>
    <property type="evidence" value="ECO:0007669"/>
    <property type="project" value="TreeGrafter"/>
</dbReference>
<dbReference type="SUPFAM" id="SSF141259">
    <property type="entry name" value="CarD-like"/>
    <property type="match status" value="1"/>
</dbReference>
<protein>
    <recommendedName>
        <fullName evidence="9">Transcription-repair-coupling factor</fullName>
        <shortName evidence="9">TRCF</shortName>
        <ecNumber evidence="9">3.6.4.-</ecNumber>
    </recommendedName>
</protein>
<feature type="domain" description="Helicase C-terminal" evidence="12">
    <location>
        <begin position="731"/>
        <end position="887"/>
    </location>
</feature>
<dbReference type="EC" id="3.6.4.-" evidence="9"/>
<reference evidence="13 15" key="1">
    <citation type="submission" date="2014-03" db="EMBL/GenBank/DDBJ databases">
        <title>Complete genome sequence of the Radio-Resistant Rubrobacter radiotolerans RSPS-4.</title>
        <authorList>
            <person name="Egas C.C."/>
            <person name="Barroso C.C."/>
            <person name="Froufe H.J.C."/>
            <person name="Pacheco J.J."/>
            <person name="Albuquerque L.L."/>
            <person name="da Costa M.M.S."/>
        </authorList>
    </citation>
    <scope>NUCLEOTIDE SEQUENCE [LARGE SCALE GENOMIC DNA]</scope>
    <source>
        <strain evidence="13 15">RSPS-4</strain>
    </source>
</reference>
<dbReference type="Gene3D" id="3.90.1150.50">
    <property type="entry name" value="Transcription-repair-coupling factor, D7 domain"/>
    <property type="match status" value="1"/>
</dbReference>
<comment type="similarity">
    <text evidence="9">In the N-terminal section; belongs to the UvrB family.</text>
</comment>
<evidence type="ECO:0000256" key="10">
    <source>
        <dbReference type="SAM" id="MobiDB-lite"/>
    </source>
</evidence>
<evidence type="ECO:0000256" key="5">
    <source>
        <dbReference type="ARBA" id="ARBA00022806"/>
    </source>
</evidence>
<dbReference type="GO" id="GO:0003684">
    <property type="term" value="F:damaged DNA binding"/>
    <property type="evidence" value="ECO:0007669"/>
    <property type="project" value="InterPro"/>
</dbReference>
<keyword evidence="3 9" id="KW-0227">DNA damage</keyword>
<dbReference type="Pfam" id="PF02559">
    <property type="entry name" value="CarD_TRCF_RID"/>
    <property type="match status" value="1"/>
</dbReference>
<dbReference type="InterPro" id="IPR047112">
    <property type="entry name" value="RecG/Mfd"/>
</dbReference>
<evidence type="ECO:0000313" key="15">
    <source>
        <dbReference type="Proteomes" id="UP000025229"/>
    </source>
</evidence>
<dbReference type="PROSITE" id="PS51192">
    <property type="entry name" value="HELICASE_ATP_BIND_1"/>
    <property type="match status" value="1"/>
</dbReference>
<organism evidence="13 15">
    <name type="scientific">Rubrobacter radiotolerans</name>
    <name type="common">Arthrobacter radiotolerans</name>
    <dbReference type="NCBI Taxonomy" id="42256"/>
    <lineage>
        <taxon>Bacteria</taxon>
        <taxon>Bacillati</taxon>
        <taxon>Actinomycetota</taxon>
        <taxon>Rubrobacteria</taxon>
        <taxon>Rubrobacterales</taxon>
        <taxon>Rubrobacteraceae</taxon>
        <taxon>Rubrobacter</taxon>
    </lineage>
</organism>
<dbReference type="KEGG" id="rrd:RradSPS_0797"/>
<comment type="function">
    <text evidence="9">Couples transcription and DNA repair by recognizing RNA polymerase (RNAP) stalled at DNA lesions. Mediates ATP-dependent release of RNAP and its truncated transcript from the DNA, and recruitment of nucleotide excision repair machinery to the damaged site.</text>
</comment>
<sequence length="1072" mass="116920">MNTSDSPGSTVTQTSTRTARRIQAPRRVRAYLALAGNDGRRLLVASDEAAAERYARDASAYVADGRDVLHLPSRGVAYGDVFEPEVARVGARQRALHALASGEARFIAAGPLALAERTPLHEPVSFAAGEFVEQEAALARLAELGYERADRVFRPGEFAVRGGIVDVFPSTRRSPVRVEWWGDEVESVRAVSLATQRVVRELEGVTVYAAREGDLAALAAGREEGELPEEALRGVRTPGLDRLLLDLSPVAPLDLVPEGVEVWAEDVREPLPEGLDGFVRELYDRREPAADVCFVGGDEEAEVVSAPPLALQANSLREAARRMSGWVEEGMAVFLACGSSSDAKRTVYAFAEIDRGVREAERVDASLPPGLYAVPGTVEEGFTYPEGNVAVVRRDSIFGRRKERPKSRGKTLTSFADLKQGDLVVHRIQGVGRFEGLVSKEALGVVRDYMEVTYRGGDTLFVPYEQMDLLHKYVGGGTALDKLGGESWARVTDRVRQRVKVLAGELLKLHSARSVLPGHAFPEDTEWERELEESFPYQETTDQAAAIAAVKADMMKPHPMDRLVCGDVGFGKTEVAVRAAFKATVAGKQTLMLAPTTILVQQHFRTFSRRLGPFAVRVESLSRFTTAAERRRILADYAKGEIDVLIGTHAVLSAEVNPKDLGLVVVDEEQRFGVRHKERIKQFKTSVDVLTLTATPIPRTMQMGLAALRDISVIETAPTGRRSVLTHVGPYDEAMVVRAIKREVARGGQVFFVHNRVETIDETAERLRELVPGVSFVAAHGQMPERMLEDTMRRFLDREADVLVTTTIVESGLDVATANTLIVERADLMGLSQLYQLRGRIGRSTEQAYAYLYAPLGATLESQKRLEALMDFTELGSGFAVAMRDLEIRGAGNLLGDEQSGHIAAVGFEMYLRLLDEAVALAKGEKATSAPEDERPVIVELPLDAYLPPEYVSDEIERVDLYRRASSARTLVEVEDLAEELRDRFGELPEAATNLIGLSKVRILAREAGASSVGYRSGTLTVYGVTVAGRTKGAVREATGGTVTGREGKVTVRGSKLGAEELAVAVLSPLAA</sequence>
<keyword evidence="4 9" id="KW-0378">Hydrolase</keyword>
<dbReference type="STRING" id="42256.RradSPS_0797"/>
<evidence type="ECO:0000259" key="12">
    <source>
        <dbReference type="PROSITE" id="PS51194"/>
    </source>
</evidence>
<dbReference type="Pfam" id="PF17757">
    <property type="entry name" value="UvrB_inter"/>
    <property type="match status" value="1"/>
</dbReference>
<accession>A0A023X274</accession>
<dbReference type="eggNOG" id="COG1197">
    <property type="taxonomic scope" value="Bacteria"/>
</dbReference>
<evidence type="ECO:0000256" key="9">
    <source>
        <dbReference type="HAMAP-Rule" id="MF_00969"/>
    </source>
</evidence>
<gene>
    <name evidence="9 14" type="primary">mfd</name>
    <name evidence="13" type="ORF">RradSPS_0797</name>
    <name evidence="14" type="ORF">SIL72_05540</name>
</gene>
<dbReference type="InterPro" id="IPR027417">
    <property type="entry name" value="P-loop_NTPase"/>
</dbReference>
<dbReference type="Pfam" id="PF03461">
    <property type="entry name" value="TRCF"/>
    <property type="match status" value="1"/>
</dbReference>
<dbReference type="SUPFAM" id="SSF143517">
    <property type="entry name" value="TRCF domain-like"/>
    <property type="match status" value="1"/>
</dbReference>
<dbReference type="Gene3D" id="3.30.2060.10">
    <property type="entry name" value="Penicillin-binding protein 1b domain"/>
    <property type="match status" value="1"/>
</dbReference>
<dbReference type="GO" id="GO:0005524">
    <property type="term" value="F:ATP binding"/>
    <property type="evidence" value="ECO:0007669"/>
    <property type="project" value="UniProtKB-UniRule"/>
</dbReference>
<dbReference type="EMBL" id="CP007514">
    <property type="protein sequence ID" value="AHY46080.1"/>
    <property type="molecule type" value="Genomic_DNA"/>
</dbReference>
<dbReference type="InterPro" id="IPR036101">
    <property type="entry name" value="CarD-like/TRCF_RID_sf"/>
</dbReference>
<dbReference type="SMART" id="SM00982">
    <property type="entry name" value="TRCF"/>
    <property type="match status" value="1"/>
</dbReference>